<evidence type="ECO:0000256" key="4">
    <source>
        <dbReference type="ARBA" id="ARBA00022692"/>
    </source>
</evidence>
<evidence type="ECO:0000256" key="5">
    <source>
        <dbReference type="ARBA" id="ARBA00022989"/>
    </source>
</evidence>
<keyword evidence="5" id="KW-1133">Transmembrane helix</keyword>
<reference evidence="7 8" key="1">
    <citation type="submission" date="2018-06" db="EMBL/GenBank/DDBJ databases">
        <authorList>
            <consortium name="Pathogen Informatics"/>
            <person name="Doyle S."/>
        </authorList>
    </citation>
    <scope>NUCLEOTIDE SEQUENCE [LARGE SCALE GENOMIC DNA]</scope>
    <source>
        <strain evidence="7 8">NCTC13160</strain>
    </source>
</reference>
<dbReference type="PANTHER" id="PTHR30509">
    <property type="entry name" value="P-HYDROXYBENZOIC ACID EFFLUX PUMP SUBUNIT-RELATED"/>
    <property type="match status" value="1"/>
</dbReference>
<comment type="subcellular location">
    <subcellularLocation>
        <location evidence="1">Cell membrane</location>
        <topology evidence="1">Multi-pass membrane protein</topology>
    </subcellularLocation>
</comment>
<evidence type="ECO:0000313" key="8">
    <source>
        <dbReference type="Proteomes" id="UP000254573"/>
    </source>
</evidence>
<keyword evidence="3" id="KW-1003">Cell membrane</keyword>
<dbReference type="Proteomes" id="UP000254573">
    <property type="component" value="Unassembled WGS sequence"/>
</dbReference>
<dbReference type="KEGG" id="ppno:DA70_22550"/>
<dbReference type="Pfam" id="PF04632">
    <property type="entry name" value="FUSC"/>
    <property type="match status" value="1"/>
</dbReference>
<dbReference type="EMBL" id="UGSG01000001">
    <property type="protein sequence ID" value="SUA76816.1"/>
    <property type="molecule type" value="Genomic_DNA"/>
</dbReference>
<gene>
    <name evidence="7" type="primary">aaeB</name>
    <name evidence="7" type="ORF">NCTC13160_01608</name>
</gene>
<proteinExistence type="predicted"/>
<keyword evidence="6" id="KW-0472">Membrane</keyword>
<evidence type="ECO:0000256" key="6">
    <source>
        <dbReference type="ARBA" id="ARBA00023136"/>
    </source>
</evidence>
<accession>A0A378YHZ5</accession>
<evidence type="ECO:0000256" key="2">
    <source>
        <dbReference type="ARBA" id="ARBA00022448"/>
    </source>
</evidence>
<keyword evidence="4" id="KW-0812">Transmembrane</keyword>
<dbReference type="STRING" id="93220.A6P55_05335"/>
<dbReference type="InterPro" id="IPR006726">
    <property type="entry name" value="PHBA_efflux_AaeB/fusaric-R"/>
</dbReference>
<dbReference type="PANTHER" id="PTHR30509:SF9">
    <property type="entry name" value="MULTIDRUG RESISTANCE PROTEIN MDTO"/>
    <property type="match status" value="1"/>
</dbReference>
<keyword evidence="2" id="KW-0813">Transport</keyword>
<dbReference type="GO" id="GO:0022857">
    <property type="term" value="F:transmembrane transporter activity"/>
    <property type="evidence" value="ECO:0007669"/>
    <property type="project" value="InterPro"/>
</dbReference>
<protein>
    <submittedName>
        <fullName evidence="7">p-hydroxybenzoic acid efflux pump subunit AaeB</fullName>
    </submittedName>
</protein>
<evidence type="ECO:0000256" key="1">
    <source>
        <dbReference type="ARBA" id="ARBA00004651"/>
    </source>
</evidence>
<evidence type="ECO:0000256" key="3">
    <source>
        <dbReference type="ARBA" id="ARBA00022475"/>
    </source>
</evidence>
<evidence type="ECO:0000313" key="7">
    <source>
        <dbReference type="EMBL" id="SUA76816.1"/>
    </source>
</evidence>
<name>A0A378YHZ5_9BURK</name>
<dbReference type="AlphaFoldDB" id="A0A378YHZ5"/>
<dbReference type="RefSeq" id="WP_023594798.1">
    <property type="nucleotide sequence ID" value="NC_023018.2"/>
</dbReference>
<dbReference type="GO" id="GO:0005886">
    <property type="term" value="C:plasma membrane"/>
    <property type="evidence" value="ECO:0007669"/>
    <property type="project" value="UniProtKB-SubCell"/>
</dbReference>
<dbReference type="KEGG" id="prb:X636_04120"/>
<organism evidence="7 8">
    <name type="scientific">Pandoraea pnomenusa</name>
    <dbReference type="NCBI Taxonomy" id="93220"/>
    <lineage>
        <taxon>Bacteria</taxon>
        <taxon>Pseudomonadati</taxon>
        <taxon>Pseudomonadota</taxon>
        <taxon>Betaproteobacteria</taxon>
        <taxon>Burkholderiales</taxon>
        <taxon>Burkholderiaceae</taxon>
        <taxon>Pandoraea</taxon>
    </lineage>
</organism>
<dbReference type="KEGG" id="ppnm:LV28_08170"/>
<dbReference type="GeneID" id="57200048"/>
<sequence>MLNWPSSRDWIFSIKAFSASMLALYIALALGLPRPYWAMATVYIVSHPLTGATRSKALYRVLGTLLGAAAAIVFVPALVNTPELLMAAVGLWTGTLLYISLLHRSPRSYVFLLASYTLPLIALPAVSTPSGIFDIAVARAEEIILGIVCASVVGAIVLPTSVARVLHDRSARWLTDAARWTTDMLSADPDGKAARHMSRHRMAADILALDQLISQLSYDADTSERVRDAQELRGRMTMMMPVLSTVASLVHALRQHPQGAPQALEAKMADVVAWLRLGAPSPAPAHLLSPARSAGEASDWYGALVSATEDRLRSLVQLWQDCATLQRRFGQHDTPGAEGATAPWSPAFQHWELGGARHYDHGLLLFSTISAALCTFLMGMAWIYTGWNDGAAAVSLGAVACCFFAALDEPAPFIRSFFWATAVCVVFAAVYVFFILTNAHDFGLLVALFAPPFLLLGTLIPQPRFTMVAMLVAVNTATFVGIQGGYSADFQGFLNGNVAGLAGVLFALLWTLQTRPFGTRVAMRRLIHSSWRDIAKNAVGRSVAEHGRLRARLLDRLGQLVPRLAASESETSSDGFTEVRVELSALALQRELPHLNPSQRDAVQAVLTDVARFYQARLDDNVSEPDTTLRDKLLGAVRSLVAHSDQASRSARASLMDIHVALFPAPRPGSAQ</sequence>
<dbReference type="OrthoDB" id="9807111at2"/>